<feature type="transmembrane region" description="Helical" evidence="1">
    <location>
        <begin position="144"/>
        <end position="163"/>
    </location>
</feature>
<dbReference type="Proteomes" id="UP000612585">
    <property type="component" value="Unassembled WGS sequence"/>
</dbReference>
<reference evidence="2" key="1">
    <citation type="submission" date="2021-01" db="EMBL/GenBank/DDBJ databases">
        <title>Whole genome shotgun sequence of Virgisporangium aurantiacum NBRC 16421.</title>
        <authorList>
            <person name="Komaki H."/>
            <person name="Tamura T."/>
        </authorList>
    </citation>
    <scope>NUCLEOTIDE SEQUENCE</scope>
    <source>
        <strain evidence="2">NBRC 16421</strain>
    </source>
</reference>
<gene>
    <name evidence="2" type="ORF">Vau01_071240</name>
</gene>
<feature type="transmembrane region" description="Helical" evidence="1">
    <location>
        <begin position="175"/>
        <end position="198"/>
    </location>
</feature>
<feature type="transmembrane region" description="Helical" evidence="1">
    <location>
        <begin position="58"/>
        <end position="78"/>
    </location>
</feature>
<organism evidence="2 3">
    <name type="scientific">Virgisporangium aurantiacum</name>
    <dbReference type="NCBI Taxonomy" id="175570"/>
    <lineage>
        <taxon>Bacteria</taxon>
        <taxon>Bacillati</taxon>
        <taxon>Actinomycetota</taxon>
        <taxon>Actinomycetes</taxon>
        <taxon>Micromonosporales</taxon>
        <taxon>Micromonosporaceae</taxon>
        <taxon>Virgisporangium</taxon>
    </lineage>
</organism>
<comment type="caution">
    <text evidence="2">The sequence shown here is derived from an EMBL/GenBank/DDBJ whole genome shotgun (WGS) entry which is preliminary data.</text>
</comment>
<feature type="transmembrane region" description="Helical" evidence="1">
    <location>
        <begin position="32"/>
        <end position="52"/>
    </location>
</feature>
<name>A0A8J4E357_9ACTN</name>
<proteinExistence type="predicted"/>
<dbReference type="AlphaFoldDB" id="A0A8J4E357"/>
<dbReference type="EMBL" id="BOPG01000047">
    <property type="protein sequence ID" value="GIJ59608.1"/>
    <property type="molecule type" value="Genomic_DNA"/>
</dbReference>
<evidence type="ECO:0000313" key="2">
    <source>
        <dbReference type="EMBL" id="GIJ59608.1"/>
    </source>
</evidence>
<protein>
    <submittedName>
        <fullName evidence="2">Uncharacterized protein</fullName>
    </submittedName>
</protein>
<keyword evidence="1" id="KW-0472">Membrane</keyword>
<keyword evidence="1" id="KW-0812">Transmembrane</keyword>
<feature type="transmembrane region" description="Helical" evidence="1">
    <location>
        <begin position="218"/>
        <end position="239"/>
    </location>
</feature>
<evidence type="ECO:0000313" key="3">
    <source>
        <dbReference type="Proteomes" id="UP000612585"/>
    </source>
</evidence>
<dbReference type="RefSeq" id="WP_239152114.1">
    <property type="nucleotide sequence ID" value="NZ_BOPG01000047.1"/>
</dbReference>
<sequence>MSTSPDVAVRAPRAVVGLARMRTEAFVRSGRVLAPGLAALIVLGVAYGGGAAQAGEAYGYSAVVLFPVVAAQTQMLLNTEPDVQRRISLVAVGGLRREVLAGALAATVAALAVVAVALVAPWLIGGITGPQHADDPSLAEGFAAGIWANLLLLPPAVALGALASRAAVGSTGLGLAVLASGSVLGYVVGVRDSFVWWLGPPLLSTARSTVDGLDAAALLGFTAQSLLWTAVVLAGYGWLRRRN</sequence>
<feature type="transmembrane region" description="Helical" evidence="1">
    <location>
        <begin position="99"/>
        <end position="124"/>
    </location>
</feature>
<keyword evidence="1" id="KW-1133">Transmembrane helix</keyword>
<keyword evidence="3" id="KW-1185">Reference proteome</keyword>
<evidence type="ECO:0000256" key="1">
    <source>
        <dbReference type="SAM" id="Phobius"/>
    </source>
</evidence>
<accession>A0A8J4E357</accession>